<comment type="caution">
    <text evidence="1">The sequence shown here is derived from an EMBL/GenBank/DDBJ whole genome shotgun (WGS) entry which is preliminary data.</text>
</comment>
<name>A0A4V2WWC6_9BACT</name>
<reference evidence="1 2" key="1">
    <citation type="journal article" date="2019" name="Nat. Microbiol.">
        <title>Genomic variation and strain-specific functional adaptation in the human gut microbiome during early life.</title>
        <authorList>
            <person name="Vatanen T."/>
            <person name="Plichta D.R."/>
            <person name="Somani J."/>
            <person name="Munch P.C."/>
            <person name="Arthur T.D."/>
            <person name="Hall A.B."/>
            <person name="Rudolf S."/>
            <person name="Oakeley E.J."/>
            <person name="Ke X."/>
            <person name="Young R.A."/>
            <person name="Haiser H.J."/>
            <person name="Kolde R."/>
            <person name="Yassour M."/>
            <person name="Luopajarvi K."/>
            <person name="Siljander H."/>
            <person name="Virtanen S.M."/>
            <person name="Ilonen J."/>
            <person name="Uibo R."/>
            <person name="Tillmann V."/>
            <person name="Mokurov S."/>
            <person name="Dorshakova N."/>
            <person name="Porter J.A."/>
            <person name="McHardy A.C."/>
            <person name="Lahdesmaki H."/>
            <person name="Vlamakis H."/>
            <person name="Huttenhower C."/>
            <person name="Knip M."/>
            <person name="Xavier R.J."/>
        </authorList>
    </citation>
    <scope>NUCLEOTIDE SEQUENCE [LARGE SCALE GENOMIC DNA]</scope>
    <source>
        <strain evidence="1 2">RJX1047</strain>
    </source>
</reference>
<dbReference type="RefSeq" id="WP_132140510.1">
    <property type="nucleotide sequence ID" value="NZ_CAXSRD010000011.1"/>
</dbReference>
<accession>A0A4V2WWC6</accession>
<sequence length="99" mass="11944">MDYCEYIIADMQKARFKKIDERYNYFCIAVTSDKEIDLVDIKEIDYKNRGEKVAPFLGMILSLVNKSSFAPYRRFMTLFSLNYTWNHSFSHIWYDNIRS</sequence>
<gene>
    <name evidence="1" type="ORF">E1I98_06885</name>
</gene>
<dbReference type="Proteomes" id="UP000294527">
    <property type="component" value="Unassembled WGS sequence"/>
</dbReference>
<evidence type="ECO:0000313" key="1">
    <source>
        <dbReference type="EMBL" id="TDA76094.1"/>
    </source>
</evidence>
<protein>
    <submittedName>
        <fullName evidence="1">Uncharacterized protein</fullName>
    </submittedName>
</protein>
<organism evidence="1 2">
    <name type="scientific">Phocaeicola dorei</name>
    <dbReference type="NCBI Taxonomy" id="357276"/>
    <lineage>
        <taxon>Bacteria</taxon>
        <taxon>Pseudomonadati</taxon>
        <taxon>Bacteroidota</taxon>
        <taxon>Bacteroidia</taxon>
        <taxon>Bacteroidales</taxon>
        <taxon>Bacteroidaceae</taxon>
        <taxon>Phocaeicola</taxon>
    </lineage>
</organism>
<dbReference type="EMBL" id="SLTU01000001">
    <property type="protein sequence ID" value="TDA76094.1"/>
    <property type="molecule type" value="Genomic_DNA"/>
</dbReference>
<proteinExistence type="predicted"/>
<dbReference type="AlphaFoldDB" id="A0A4V2WWC6"/>
<evidence type="ECO:0000313" key="2">
    <source>
        <dbReference type="Proteomes" id="UP000294527"/>
    </source>
</evidence>